<dbReference type="CDD" id="cd08946">
    <property type="entry name" value="SDR_e"/>
    <property type="match status" value="1"/>
</dbReference>
<reference evidence="2 3" key="1">
    <citation type="submission" date="2019-02" db="EMBL/GenBank/DDBJ databases">
        <title>Genomic plasticity associated with the antimicrobial resistance in Vibrio cholerae.</title>
        <authorList>
            <person name="Verma J."/>
            <person name="Bag S."/>
            <person name="Saha B."/>
            <person name="Kumar P."/>
            <person name="Ghosh T.S."/>
            <person name="Dayal M."/>
            <person name="Senapati T."/>
            <person name="Mehra S."/>
            <person name="Dey P."/>
            <person name="Desigamani A."/>
            <person name="Kumar D."/>
            <person name="Rana P."/>
            <person name="Kumar B."/>
            <person name="Maiti T.K."/>
            <person name="Sharma N.C."/>
            <person name="Bhadra R.K."/>
            <person name="Mutreja A."/>
            <person name="Nair G.B."/>
            <person name="Ramamurthy T."/>
            <person name="Das B."/>
        </authorList>
    </citation>
    <scope>NUCLEOTIDE SEQUENCE [LARGE SCALE GENOMIC DNA]</scope>
    <source>
        <strain evidence="2 3">IDH06781</strain>
    </source>
</reference>
<dbReference type="InterPro" id="IPR036291">
    <property type="entry name" value="NAD(P)-bd_dom_sf"/>
</dbReference>
<evidence type="ECO:0000259" key="1">
    <source>
        <dbReference type="Pfam" id="PF01370"/>
    </source>
</evidence>
<name>A0A7Z7YFR3_VIBCL</name>
<dbReference type="Gene3D" id="3.40.50.720">
    <property type="entry name" value="NAD(P)-binding Rossmann-like Domain"/>
    <property type="match status" value="1"/>
</dbReference>
<dbReference type="Proteomes" id="UP000294145">
    <property type="component" value="Unassembled WGS sequence"/>
</dbReference>
<accession>A0A7Z7YFR3</accession>
<proteinExistence type="predicted"/>
<feature type="domain" description="NAD-dependent epimerase/dehydratase" evidence="1">
    <location>
        <begin position="3"/>
        <end position="231"/>
    </location>
</feature>
<gene>
    <name evidence="2" type="ORF">EYB64_05115</name>
</gene>
<dbReference type="SUPFAM" id="SSF51735">
    <property type="entry name" value="NAD(P)-binding Rossmann-fold domains"/>
    <property type="match status" value="1"/>
</dbReference>
<dbReference type="RefSeq" id="WP_054103955.1">
    <property type="nucleotide sequence ID" value="NZ_CTBD01000067.1"/>
</dbReference>
<sequence>MNILVTGGLGNLGSWLVNGLLDKHTVTVLARNERHVISHRNYRFVQADITQQEQLNQAIDCYYDVCIHTASYNEHFQLNYAKDALLINSLGTEFICQALARHGVGQLVYFSTFHVYGKSNGIVEESTPVNPINDYGLTHYFAEKYIEKHHRLSGLNYAILRLSNSYGCPTFKDSDKWYLALNDLCHQAFQLQQIQLKSNGLATRDFIWMGDVVEVVCQLLRLSQPLNDTFNLSSGVSYSLNQLVDRVQSAYWQEFGKKVKVTVNQLDKTPATNLFVSNEKLSAHINHKYHDKITSEAKKIFQLLVS</sequence>
<organism evidence="2 3">
    <name type="scientific">Vibrio cholerae</name>
    <dbReference type="NCBI Taxonomy" id="666"/>
    <lineage>
        <taxon>Bacteria</taxon>
        <taxon>Pseudomonadati</taxon>
        <taxon>Pseudomonadota</taxon>
        <taxon>Gammaproteobacteria</taxon>
        <taxon>Vibrionales</taxon>
        <taxon>Vibrionaceae</taxon>
        <taxon>Vibrio</taxon>
    </lineage>
</organism>
<dbReference type="InterPro" id="IPR001509">
    <property type="entry name" value="Epimerase_deHydtase"/>
</dbReference>
<protein>
    <submittedName>
        <fullName evidence="2">NAD(P)-dependent oxidoreductase</fullName>
    </submittedName>
</protein>
<dbReference type="EMBL" id="SISP01000005">
    <property type="protein sequence ID" value="TBM44716.1"/>
    <property type="molecule type" value="Genomic_DNA"/>
</dbReference>
<dbReference type="AlphaFoldDB" id="A0A7Z7YFR3"/>
<dbReference type="InterPro" id="IPR050177">
    <property type="entry name" value="Lipid_A_modif_metabolic_enz"/>
</dbReference>
<dbReference type="PANTHER" id="PTHR43245">
    <property type="entry name" value="BIFUNCTIONAL POLYMYXIN RESISTANCE PROTEIN ARNA"/>
    <property type="match status" value="1"/>
</dbReference>
<evidence type="ECO:0000313" key="3">
    <source>
        <dbReference type="Proteomes" id="UP000294145"/>
    </source>
</evidence>
<comment type="caution">
    <text evidence="2">The sequence shown here is derived from an EMBL/GenBank/DDBJ whole genome shotgun (WGS) entry which is preliminary data.</text>
</comment>
<evidence type="ECO:0000313" key="2">
    <source>
        <dbReference type="EMBL" id="TBM44716.1"/>
    </source>
</evidence>
<dbReference type="Pfam" id="PF01370">
    <property type="entry name" value="Epimerase"/>
    <property type="match status" value="1"/>
</dbReference>